<protein>
    <submittedName>
        <fullName evidence="1">Uncharacterized protein</fullName>
    </submittedName>
</protein>
<proteinExistence type="predicted"/>
<reference evidence="1 2" key="1">
    <citation type="journal article" date="2018" name="Sci. Rep.">
        <title>Genomic signatures of local adaptation to the degree of environmental predictability in rotifers.</title>
        <authorList>
            <person name="Franch-Gras L."/>
            <person name="Hahn C."/>
            <person name="Garcia-Roger E.M."/>
            <person name="Carmona M.J."/>
            <person name="Serra M."/>
            <person name="Gomez A."/>
        </authorList>
    </citation>
    <scope>NUCLEOTIDE SEQUENCE [LARGE SCALE GENOMIC DNA]</scope>
    <source>
        <strain evidence="1">HYR1</strain>
    </source>
</reference>
<name>A0A3M7P4R5_BRAPC</name>
<dbReference type="EMBL" id="REGN01013327">
    <property type="protein sequence ID" value="RMZ94066.1"/>
    <property type="molecule type" value="Genomic_DNA"/>
</dbReference>
<accession>A0A3M7P4R5</accession>
<comment type="caution">
    <text evidence="1">The sequence shown here is derived from an EMBL/GenBank/DDBJ whole genome shotgun (WGS) entry which is preliminary data.</text>
</comment>
<gene>
    <name evidence="1" type="ORF">BpHYR1_000097</name>
</gene>
<feature type="non-terminal residue" evidence="1">
    <location>
        <position position="1"/>
    </location>
</feature>
<organism evidence="1 2">
    <name type="scientific">Brachionus plicatilis</name>
    <name type="common">Marine rotifer</name>
    <name type="synonym">Brachionus muelleri</name>
    <dbReference type="NCBI Taxonomy" id="10195"/>
    <lineage>
        <taxon>Eukaryota</taxon>
        <taxon>Metazoa</taxon>
        <taxon>Spiralia</taxon>
        <taxon>Gnathifera</taxon>
        <taxon>Rotifera</taxon>
        <taxon>Eurotatoria</taxon>
        <taxon>Monogononta</taxon>
        <taxon>Pseudotrocha</taxon>
        <taxon>Ploima</taxon>
        <taxon>Brachionidae</taxon>
        <taxon>Brachionus</taxon>
    </lineage>
</organism>
<dbReference type="AlphaFoldDB" id="A0A3M7P4R5"/>
<evidence type="ECO:0000313" key="1">
    <source>
        <dbReference type="EMBL" id="RMZ94066.1"/>
    </source>
</evidence>
<dbReference type="Proteomes" id="UP000276133">
    <property type="component" value="Unassembled WGS sequence"/>
</dbReference>
<evidence type="ECO:0000313" key="2">
    <source>
        <dbReference type="Proteomes" id="UP000276133"/>
    </source>
</evidence>
<keyword evidence="2" id="KW-1185">Reference proteome</keyword>
<sequence>RDDLEKFLYGSLRITGQIQDIPPNPIRYEVTNTRKIPTFLDQEIKNEDFITQIEDLKKKQFISNLKPKKINEIAQKLKNFYSNSVNSEIKVSNLSQQNKLICLGNNQNDCNIGNEIQIEIDTKKKTIEAKCSLFFEQNNNDKSKSKISKCLNSVKNEATLEPIFIWCNLDHVKESFLLKELKTKLKEENFRVFLFLDTGESINNKPVFCEKIRKFCEKGHILKLMFMITELFNIPIFFYIEDSVTEFQEFNGNEHQSSKDKSSCIRALTFMSKTMRMAINDCDKKDQLSSKFDMRIQRNQNANI</sequence>